<feature type="domain" description="Phosphatase tensin-type" evidence="9">
    <location>
        <begin position="217"/>
        <end position="393"/>
    </location>
</feature>
<dbReference type="CDD" id="cd14510">
    <property type="entry name" value="PTP_VSP_TPTE"/>
    <property type="match status" value="1"/>
</dbReference>
<dbReference type="InterPro" id="IPR027359">
    <property type="entry name" value="Volt_channel_dom_sf"/>
</dbReference>
<dbReference type="Pfam" id="PF10409">
    <property type="entry name" value="PTEN_C2"/>
    <property type="match status" value="1"/>
</dbReference>
<dbReference type="InterPro" id="IPR035892">
    <property type="entry name" value="C2_domain_sf"/>
</dbReference>
<feature type="transmembrane region" description="Helical" evidence="7">
    <location>
        <begin position="134"/>
        <end position="153"/>
    </location>
</feature>
<feature type="transmembrane region" description="Helical" evidence="7">
    <location>
        <begin position="101"/>
        <end position="122"/>
    </location>
</feature>
<name>A0A9X0A5D1_9CNID</name>
<protein>
    <recommendedName>
        <fullName evidence="13">Phosphatidylinositol-3,4,5-trisphosphate 3-phosphatase</fullName>
    </recommendedName>
</protein>
<proteinExistence type="predicted"/>
<gene>
    <name evidence="11" type="ORF">OS493_008377</name>
</gene>
<sequence>MENPNFSASYHRHGSHEQLVTKMNEEEEDEDDYDEEDGEEEEEDVLREQEYDFVQVSVSPKHLHFVTDASLSSWSDPETVWEKTTCLGKFRESLRRIVEHFCFRVFSLLLVLADIIIVIIDLATGGGIEKSLEIISIIIVTYFLIELMLRIFALGLGGSCRYICSHTGLFSLTLEEHGYAKLIITARLVRVLLFLRIVTGKDQLERATRRMVSQNKRRYQQDGFDLDLTYVTERVIAMSFPSSGKHKLYRNPISEVVRFLDTKHIDHYKVYNLCSERSYEPSMFHNRVERVLIDDHNVPRLSQLLYFTHNVREWLDRDPNNVIAVHCKGGKGRTGTAICAWLIASGQFEQAEHSLEYFGHRRTDYSVGNKYQGVQTPSQSRFVGYLEQVFTKLNGRLPASMSYRIKNIKIDGISGVGDGNGADLSFEIIINGSTVFTLDLSNSRQGQIQHLKDLDKLVIILYEAESPTLTGDVKMKFYSSHPNVPNEYDQCAFFFWFHTSFVENSRLFLRRGELDNPHKPKTWKTYKENFAVDITFTKL</sequence>
<evidence type="ECO:0000313" key="12">
    <source>
        <dbReference type="Proteomes" id="UP001163046"/>
    </source>
</evidence>
<keyword evidence="3" id="KW-0378">Hydrolase</keyword>
<evidence type="ECO:0000256" key="6">
    <source>
        <dbReference type="SAM" id="MobiDB-lite"/>
    </source>
</evidence>
<evidence type="ECO:0000256" key="4">
    <source>
        <dbReference type="ARBA" id="ARBA00022989"/>
    </source>
</evidence>
<keyword evidence="2 7" id="KW-0812">Transmembrane</keyword>
<dbReference type="GO" id="GO:0016314">
    <property type="term" value="F:phosphatidylinositol-3,4,5-trisphosphate 3-phosphatase activity"/>
    <property type="evidence" value="ECO:0007669"/>
    <property type="project" value="TreeGrafter"/>
</dbReference>
<dbReference type="SUPFAM" id="SSF52799">
    <property type="entry name" value="(Phosphotyrosine protein) phosphatases II"/>
    <property type="match status" value="1"/>
</dbReference>
<dbReference type="InterPro" id="IPR029021">
    <property type="entry name" value="Prot-tyrosine_phosphatase-like"/>
</dbReference>
<dbReference type="EMBL" id="MU825399">
    <property type="protein sequence ID" value="KAJ7393079.1"/>
    <property type="molecule type" value="Genomic_DNA"/>
</dbReference>
<dbReference type="InterPro" id="IPR014020">
    <property type="entry name" value="Tensin_C2-dom"/>
</dbReference>
<reference evidence="11" key="1">
    <citation type="submission" date="2023-01" db="EMBL/GenBank/DDBJ databases">
        <title>Genome assembly of the deep-sea coral Lophelia pertusa.</title>
        <authorList>
            <person name="Herrera S."/>
            <person name="Cordes E."/>
        </authorList>
    </citation>
    <scope>NUCLEOTIDE SEQUENCE</scope>
    <source>
        <strain evidence="11">USNM1676648</strain>
        <tissue evidence="11">Polyp</tissue>
    </source>
</reference>
<dbReference type="AlphaFoldDB" id="A0A9X0A5D1"/>
<evidence type="ECO:0000313" key="11">
    <source>
        <dbReference type="EMBL" id="KAJ7393079.1"/>
    </source>
</evidence>
<evidence type="ECO:0000256" key="2">
    <source>
        <dbReference type="ARBA" id="ARBA00022692"/>
    </source>
</evidence>
<dbReference type="SMART" id="SM01326">
    <property type="entry name" value="PTEN_C2"/>
    <property type="match status" value="1"/>
</dbReference>
<dbReference type="PROSITE" id="PS51182">
    <property type="entry name" value="C2_TENSIN"/>
    <property type="match status" value="1"/>
</dbReference>
<dbReference type="SUPFAM" id="SSF81324">
    <property type="entry name" value="Voltage-gated potassium channels"/>
    <property type="match status" value="1"/>
</dbReference>
<dbReference type="PANTHER" id="PTHR12305:SF60">
    <property type="entry name" value="PHOSPHATIDYLINOSITOL 3,4,5-TRISPHOSPHATE 3-PHOSPHATASE TPTE2-RELATED"/>
    <property type="match status" value="1"/>
</dbReference>
<keyword evidence="5 7" id="KW-0472">Membrane</keyword>
<evidence type="ECO:0000256" key="1">
    <source>
        <dbReference type="ARBA" id="ARBA00004141"/>
    </source>
</evidence>
<evidence type="ECO:0000256" key="7">
    <source>
        <dbReference type="SAM" id="Phobius"/>
    </source>
</evidence>
<dbReference type="PANTHER" id="PTHR12305">
    <property type="entry name" value="PHOSPHATASE WITH HOMOLOGY TO TENSIN"/>
    <property type="match status" value="1"/>
</dbReference>
<organism evidence="11 12">
    <name type="scientific">Desmophyllum pertusum</name>
    <dbReference type="NCBI Taxonomy" id="174260"/>
    <lineage>
        <taxon>Eukaryota</taxon>
        <taxon>Metazoa</taxon>
        <taxon>Cnidaria</taxon>
        <taxon>Anthozoa</taxon>
        <taxon>Hexacorallia</taxon>
        <taxon>Scleractinia</taxon>
        <taxon>Caryophylliina</taxon>
        <taxon>Caryophylliidae</taxon>
        <taxon>Desmophyllum</taxon>
    </lineage>
</organism>
<dbReference type="FunFam" id="2.60.40.1110:FF:000004">
    <property type="entry name" value="Voltage-sensor containing phosphatase"/>
    <property type="match status" value="1"/>
</dbReference>
<dbReference type="Gene3D" id="1.20.120.350">
    <property type="entry name" value="Voltage-gated potassium channels. Chain C"/>
    <property type="match status" value="1"/>
</dbReference>
<keyword evidence="12" id="KW-1185">Reference proteome</keyword>
<dbReference type="GO" id="GO:0005829">
    <property type="term" value="C:cytosol"/>
    <property type="evidence" value="ECO:0007669"/>
    <property type="project" value="TreeGrafter"/>
</dbReference>
<dbReference type="InterPro" id="IPR045102">
    <property type="entry name" value="PTP_VSP_TPTE"/>
</dbReference>
<dbReference type="InterPro" id="IPR000387">
    <property type="entry name" value="Tyr_Pase_dom"/>
</dbReference>
<dbReference type="OrthoDB" id="16692at2759"/>
<dbReference type="PROSITE" id="PS00383">
    <property type="entry name" value="TYR_PHOSPHATASE_1"/>
    <property type="match status" value="1"/>
</dbReference>
<feature type="region of interest" description="Disordered" evidence="6">
    <location>
        <begin position="1"/>
        <end position="44"/>
    </location>
</feature>
<dbReference type="GO" id="GO:0016020">
    <property type="term" value="C:membrane"/>
    <property type="evidence" value="ECO:0007669"/>
    <property type="project" value="UniProtKB-SubCell"/>
</dbReference>
<evidence type="ECO:0000259" key="10">
    <source>
        <dbReference type="PROSITE" id="PS51182"/>
    </source>
</evidence>
<dbReference type="SUPFAM" id="SSF49562">
    <property type="entry name" value="C2 domain (Calcium/lipid-binding domain, CaLB)"/>
    <property type="match status" value="1"/>
</dbReference>
<dbReference type="Gene3D" id="3.90.190.10">
    <property type="entry name" value="Protein tyrosine phosphatase superfamily"/>
    <property type="match status" value="1"/>
</dbReference>
<keyword evidence="4 7" id="KW-1133">Transmembrane helix</keyword>
<feature type="domain" description="C2 tensin-type" evidence="10">
    <location>
        <begin position="400"/>
        <end position="539"/>
    </location>
</feature>
<comment type="caution">
    <text evidence="11">The sequence shown here is derived from an EMBL/GenBank/DDBJ whole genome shotgun (WGS) entry which is preliminary data.</text>
</comment>
<comment type="subcellular location">
    <subcellularLocation>
        <location evidence="1">Membrane</location>
        <topology evidence="1">Multi-pass membrane protein</topology>
    </subcellularLocation>
</comment>
<dbReference type="Pfam" id="PF22785">
    <property type="entry name" value="Tc-R-P"/>
    <property type="match status" value="1"/>
</dbReference>
<dbReference type="InterPro" id="IPR051281">
    <property type="entry name" value="Dual-spec_lipid-protein_phosph"/>
</dbReference>
<evidence type="ECO:0000256" key="5">
    <source>
        <dbReference type="ARBA" id="ARBA00023136"/>
    </source>
</evidence>
<evidence type="ECO:0000259" key="9">
    <source>
        <dbReference type="PROSITE" id="PS51181"/>
    </source>
</evidence>
<evidence type="ECO:0000259" key="8">
    <source>
        <dbReference type="PROSITE" id="PS50056"/>
    </source>
</evidence>
<accession>A0A9X0A5D1</accession>
<dbReference type="Gene3D" id="2.60.40.1110">
    <property type="match status" value="1"/>
</dbReference>
<feature type="domain" description="Tyrosine specific protein phosphatases" evidence="8">
    <location>
        <begin position="305"/>
        <end position="362"/>
    </location>
</feature>
<evidence type="ECO:0000256" key="3">
    <source>
        <dbReference type="ARBA" id="ARBA00022801"/>
    </source>
</evidence>
<dbReference type="InterPro" id="IPR029023">
    <property type="entry name" value="Tensin_phosphatase"/>
</dbReference>
<dbReference type="Proteomes" id="UP001163046">
    <property type="component" value="Unassembled WGS sequence"/>
</dbReference>
<evidence type="ECO:0008006" key="13">
    <source>
        <dbReference type="Google" id="ProtNLM"/>
    </source>
</evidence>
<feature type="compositionally biased region" description="Acidic residues" evidence="6">
    <location>
        <begin position="25"/>
        <end position="44"/>
    </location>
</feature>
<dbReference type="PROSITE" id="PS51181">
    <property type="entry name" value="PPASE_TENSIN"/>
    <property type="match status" value="1"/>
</dbReference>
<dbReference type="PROSITE" id="PS50056">
    <property type="entry name" value="TYR_PHOSPHATASE_2"/>
    <property type="match status" value="1"/>
</dbReference>
<dbReference type="InterPro" id="IPR016130">
    <property type="entry name" value="Tyr_Pase_AS"/>
</dbReference>